<keyword evidence="2" id="KW-0547">Nucleotide-binding</keyword>
<dbReference type="Gene3D" id="3.40.50.300">
    <property type="entry name" value="P-loop containing nucleotide triphosphate hydrolases"/>
    <property type="match status" value="1"/>
</dbReference>
<evidence type="ECO:0000256" key="4">
    <source>
        <dbReference type="ARBA" id="ARBA00022840"/>
    </source>
</evidence>
<feature type="domain" description="Clp1 P-loop" evidence="5">
    <location>
        <begin position="120"/>
        <end position="303"/>
    </location>
</feature>
<reference evidence="6" key="1">
    <citation type="journal article" date="2015" name="Nature">
        <title>Complex archaea that bridge the gap between prokaryotes and eukaryotes.</title>
        <authorList>
            <person name="Spang A."/>
            <person name="Saw J.H."/>
            <person name="Jorgensen S.L."/>
            <person name="Zaremba-Niedzwiedzka K."/>
            <person name="Martijn J."/>
            <person name="Lind A.E."/>
            <person name="van Eijk R."/>
            <person name="Schleper C."/>
            <person name="Guy L."/>
            <person name="Ettema T.J."/>
        </authorList>
    </citation>
    <scope>NUCLEOTIDE SEQUENCE</scope>
</reference>
<proteinExistence type="predicted"/>
<dbReference type="PANTHER" id="PTHR12755">
    <property type="entry name" value="CLEAVAGE/POLYADENYLATION FACTOR IA SUBUNIT CLP1P"/>
    <property type="match status" value="1"/>
</dbReference>
<dbReference type="SUPFAM" id="SSF52540">
    <property type="entry name" value="P-loop containing nucleoside triphosphate hydrolases"/>
    <property type="match status" value="1"/>
</dbReference>
<name>A0A0F9R6J0_9ZZZZ</name>
<comment type="caution">
    <text evidence="6">The sequence shown here is derived from an EMBL/GenBank/DDBJ whole genome shotgun (WGS) entry which is preliminary data.</text>
</comment>
<dbReference type="AlphaFoldDB" id="A0A0F9R6J0"/>
<evidence type="ECO:0000313" key="6">
    <source>
        <dbReference type="EMBL" id="KKN20911.1"/>
    </source>
</evidence>
<dbReference type="InterPro" id="IPR045116">
    <property type="entry name" value="Clp1/Grc3"/>
</dbReference>
<dbReference type="GO" id="GO:0006396">
    <property type="term" value="P:RNA processing"/>
    <property type="evidence" value="ECO:0007669"/>
    <property type="project" value="InterPro"/>
</dbReference>
<dbReference type="Pfam" id="PF16575">
    <property type="entry name" value="CLP1_P"/>
    <property type="match status" value="1"/>
</dbReference>
<keyword evidence="1" id="KW-0808">Transferase</keyword>
<dbReference type="GO" id="GO:0051731">
    <property type="term" value="F:polynucleotide 5'-hydroxyl-kinase activity"/>
    <property type="evidence" value="ECO:0007669"/>
    <property type="project" value="InterPro"/>
</dbReference>
<dbReference type="InterPro" id="IPR032319">
    <property type="entry name" value="CLP1_P"/>
</dbReference>
<dbReference type="EMBL" id="LAZR01003196">
    <property type="protein sequence ID" value="KKN20911.1"/>
    <property type="molecule type" value="Genomic_DNA"/>
</dbReference>
<dbReference type="InterPro" id="IPR027417">
    <property type="entry name" value="P-loop_NTPase"/>
</dbReference>
<evidence type="ECO:0000256" key="1">
    <source>
        <dbReference type="ARBA" id="ARBA00022679"/>
    </source>
</evidence>
<evidence type="ECO:0000256" key="3">
    <source>
        <dbReference type="ARBA" id="ARBA00022777"/>
    </source>
</evidence>
<dbReference type="GO" id="GO:0005524">
    <property type="term" value="F:ATP binding"/>
    <property type="evidence" value="ECO:0007669"/>
    <property type="project" value="UniProtKB-KW"/>
</dbReference>
<keyword evidence="4" id="KW-0067">ATP-binding</keyword>
<dbReference type="PANTHER" id="PTHR12755:SF3">
    <property type="entry name" value="POLYNUCLEOTIDE 5'-HYDROXYL-KINASE NOL9"/>
    <property type="match status" value="1"/>
</dbReference>
<accession>A0A0F9R6J0</accession>
<evidence type="ECO:0000256" key="2">
    <source>
        <dbReference type="ARBA" id="ARBA00022741"/>
    </source>
</evidence>
<evidence type="ECO:0000259" key="5">
    <source>
        <dbReference type="Pfam" id="PF16575"/>
    </source>
</evidence>
<protein>
    <recommendedName>
        <fullName evidence="5">Clp1 P-loop domain-containing protein</fullName>
    </recommendedName>
</protein>
<keyword evidence="3" id="KW-0418">Kinase</keyword>
<sequence>MIKKINKGHTLLAQGPTRISLIEGKIDVFGKIFLPEKELESSENSDLNDKNVLIIPSAQSYPLFAIEMSTLDIYTHAEENLSIITENSISPKWIEIKDSIIKELKKNTNIPLKIMVLGISSGKTTLIKYLANNFLKEGLKGGYLDSDLGQQIIYIPTTINIGTIEDYIVSNHNINSEKTAFIGATFPKGSYKYIVSLSSRRLIDDYLIRNKGTDFILIDTDGWIKTETGILYKNFFTKTVDPDIIIVFHDDTIEELKVIEDTSSSLRKDRKMFLINEKSKYFYEKNKEERRFLRQSQFSKKFEEFRKISIALNNMIFIKTEYDKEENQIIEKEISVNDLINLPYHYVIIGLMTEDSELIEVGLLFTINIEKKYILLYSNLTYKQQLKIKKISLGSLRLSTKGNHQGYLYL</sequence>
<organism evidence="6">
    <name type="scientific">marine sediment metagenome</name>
    <dbReference type="NCBI Taxonomy" id="412755"/>
    <lineage>
        <taxon>unclassified sequences</taxon>
        <taxon>metagenomes</taxon>
        <taxon>ecological metagenomes</taxon>
    </lineage>
</organism>
<gene>
    <name evidence="6" type="ORF">LCGC14_0930650</name>
</gene>